<proteinExistence type="predicted"/>
<evidence type="ECO:0000313" key="2">
    <source>
        <dbReference type="Proteomes" id="UP000325187"/>
    </source>
</evidence>
<name>A0A5A7MXJ3_9PROT</name>
<gene>
    <name evidence="1" type="ORF">JCM17845_14240</name>
</gene>
<dbReference type="EMBL" id="BKCM01000006">
    <property type="protein sequence ID" value="GER00801.1"/>
    <property type="molecule type" value="Genomic_DNA"/>
</dbReference>
<dbReference type="AlphaFoldDB" id="A0A5A7MXJ3"/>
<accession>A0A5A7MXJ3</accession>
<evidence type="ECO:0000313" key="1">
    <source>
        <dbReference type="EMBL" id="GER00801.1"/>
    </source>
</evidence>
<sequence>MGLLKPVRGINPLGIQFPQLGRAIGKALGCNVVKPRQPILKIGPVAVKRFQGRIGIGAKDLFSKGKEGFVCVIKVRRLHPLRRFLKRHSPILHQMAAHMAARNRWAHPPGMALKPPQADALRVCVKDQKL</sequence>
<organism evidence="1 2">
    <name type="scientific">Iodidimonas gelatinilytica</name>
    <dbReference type="NCBI Taxonomy" id="1236966"/>
    <lineage>
        <taxon>Bacteria</taxon>
        <taxon>Pseudomonadati</taxon>
        <taxon>Pseudomonadota</taxon>
        <taxon>Alphaproteobacteria</taxon>
        <taxon>Iodidimonadales</taxon>
        <taxon>Iodidimonadaceae</taxon>
        <taxon>Iodidimonas</taxon>
    </lineage>
</organism>
<dbReference type="Proteomes" id="UP000325187">
    <property type="component" value="Unassembled WGS sequence"/>
</dbReference>
<reference evidence="1 2" key="1">
    <citation type="submission" date="2019-09" db="EMBL/GenBank/DDBJ databases">
        <title>NBRP : Genome information of microbial organism related human and environment.</title>
        <authorList>
            <person name="Hattori M."/>
            <person name="Oshima K."/>
            <person name="Inaba H."/>
            <person name="Suda W."/>
            <person name="Sakamoto M."/>
            <person name="Iino T."/>
            <person name="Kitahara M."/>
            <person name="Oshida Y."/>
            <person name="Iida T."/>
            <person name="Kudo T."/>
            <person name="Itoh T."/>
            <person name="Ohkuma M."/>
        </authorList>
    </citation>
    <scope>NUCLEOTIDE SEQUENCE [LARGE SCALE GENOMIC DNA]</scope>
    <source>
        <strain evidence="1 2">Mie-1</strain>
    </source>
</reference>
<protein>
    <submittedName>
        <fullName evidence="1">Uncharacterized protein</fullName>
    </submittedName>
</protein>
<keyword evidence="2" id="KW-1185">Reference proteome</keyword>
<dbReference type="RefSeq" id="WP_210432387.1">
    <property type="nucleotide sequence ID" value="NZ_BKCM01000006.1"/>
</dbReference>
<comment type="caution">
    <text evidence="1">The sequence shown here is derived from an EMBL/GenBank/DDBJ whole genome shotgun (WGS) entry which is preliminary data.</text>
</comment>